<evidence type="ECO:0000256" key="6">
    <source>
        <dbReference type="RuleBase" id="RU367113"/>
    </source>
</evidence>
<evidence type="ECO:0000256" key="1">
    <source>
        <dbReference type="ARBA" id="ARBA00001968"/>
    </source>
</evidence>
<dbReference type="GeneID" id="20678868"/>
<dbReference type="OrthoDB" id="5853397at2759"/>
<keyword evidence="10" id="KW-1185">Reference proteome</keyword>
<comment type="subcellular location">
    <subcellularLocation>
        <location evidence="6">Nucleus</location>
    </subcellularLocation>
</comment>
<accession>W4KCG1</accession>
<feature type="compositionally biased region" description="Low complexity" evidence="7">
    <location>
        <begin position="28"/>
        <end position="41"/>
    </location>
</feature>
<dbReference type="GO" id="GO:0004518">
    <property type="term" value="F:nuclease activity"/>
    <property type="evidence" value="ECO:0007669"/>
    <property type="project" value="UniProtKB-KW"/>
</dbReference>
<dbReference type="RefSeq" id="XP_009544713.1">
    <property type="nucleotide sequence ID" value="XM_009546418.1"/>
</dbReference>
<dbReference type="AlphaFoldDB" id="W4KCG1"/>
<dbReference type="GO" id="GO:0000956">
    <property type="term" value="P:nuclear-transcribed mRNA catabolic process"/>
    <property type="evidence" value="ECO:0007669"/>
    <property type="project" value="TreeGrafter"/>
</dbReference>
<dbReference type="PANTHER" id="PTHR12395:SF9">
    <property type="entry name" value="DECAPPING AND EXORIBONUCLEASE PROTEIN"/>
    <property type="match status" value="1"/>
</dbReference>
<dbReference type="GO" id="GO:0003723">
    <property type="term" value="F:RNA binding"/>
    <property type="evidence" value="ECO:0007669"/>
    <property type="project" value="UniProtKB-KW"/>
</dbReference>
<comment type="catalytic activity">
    <reaction evidence="3">
        <text>a 5'-end (N(7)-methyl 5'-triphosphoguanosine)-ribonucleoside-ribonucleotide in mRNA + H2O = a (N(7)-methyl 5'-triphosphoguanosine)-nucleoside + a 5'-end phospho-ribonucleoside in mRNA + H(+)</text>
        <dbReference type="Rhea" id="RHEA:66928"/>
        <dbReference type="Rhea" id="RHEA-COMP:15692"/>
        <dbReference type="Rhea" id="RHEA-COMP:17313"/>
        <dbReference type="ChEBI" id="CHEBI:15377"/>
        <dbReference type="ChEBI" id="CHEBI:15378"/>
        <dbReference type="ChEBI" id="CHEBI:138282"/>
        <dbReference type="ChEBI" id="CHEBI:172876"/>
        <dbReference type="ChEBI" id="CHEBI:172877"/>
    </reaction>
    <physiologicalReaction direction="left-to-right" evidence="3">
        <dbReference type="Rhea" id="RHEA:66929"/>
    </physiologicalReaction>
</comment>
<evidence type="ECO:0000313" key="9">
    <source>
        <dbReference type="EMBL" id="ETW83458.1"/>
    </source>
</evidence>
<keyword evidence="6" id="KW-0539">Nucleus</keyword>
<protein>
    <recommendedName>
        <fullName evidence="6">Decapping nuclease</fullName>
        <ecNumber evidence="6">3.6.1.-</ecNumber>
    </recommendedName>
</protein>
<keyword evidence="6" id="KW-0694">RNA-binding</keyword>
<evidence type="ECO:0000313" key="10">
    <source>
        <dbReference type="Proteomes" id="UP000030671"/>
    </source>
</evidence>
<comment type="catalytic activity">
    <reaction evidence="4">
        <text>a 5'-end triphospho-ribonucleoside in mRNA + H2O = a 5'-end phospho-ribonucleoside in mRNA + diphosphate + H(+)</text>
        <dbReference type="Rhea" id="RHEA:78683"/>
        <dbReference type="Rhea" id="RHEA-COMP:15692"/>
        <dbReference type="Rhea" id="RHEA-COMP:17164"/>
        <dbReference type="ChEBI" id="CHEBI:15377"/>
        <dbReference type="ChEBI" id="CHEBI:15378"/>
        <dbReference type="ChEBI" id="CHEBI:33019"/>
        <dbReference type="ChEBI" id="CHEBI:138282"/>
        <dbReference type="ChEBI" id="CHEBI:167618"/>
    </reaction>
    <physiologicalReaction direction="left-to-right" evidence="4">
        <dbReference type="Rhea" id="RHEA:78684"/>
    </physiologicalReaction>
</comment>
<dbReference type="InterPro" id="IPR013961">
    <property type="entry name" value="RAI1"/>
</dbReference>
<comment type="catalytic activity">
    <reaction evidence="5">
        <text>a 5'-end NAD(+)-phospho-ribonucleoside in mRNA + H2O = a 5'-end phospho-ribonucleoside in mRNA + NAD(+) + H(+)</text>
        <dbReference type="Rhea" id="RHEA:60880"/>
        <dbReference type="Rhea" id="RHEA-COMP:15692"/>
        <dbReference type="Rhea" id="RHEA-COMP:15698"/>
        <dbReference type="ChEBI" id="CHEBI:15377"/>
        <dbReference type="ChEBI" id="CHEBI:15378"/>
        <dbReference type="ChEBI" id="CHEBI:57540"/>
        <dbReference type="ChEBI" id="CHEBI:138282"/>
        <dbReference type="ChEBI" id="CHEBI:144029"/>
    </reaction>
    <physiologicalReaction direction="left-to-right" evidence="5">
        <dbReference type="Rhea" id="RHEA:60881"/>
    </physiologicalReaction>
</comment>
<dbReference type="GO" id="GO:0005829">
    <property type="term" value="C:cytosol"/>
    <property type="evidence" value="ECO:0007669"/>
    <property type="project" value="TreeGrafter"/>
</dbReference>
<name>W4KCG1_HETIT</name>
<dbReference type="Pfam" id="PF08652">
    <property type="entry name" value="RAI1"/>
    <property type="match status" value="1"/>
</dbReference>
<keyword evidence="6" id="KW-0540">Nuclease</keyword>
<evidence type="ECO:0000256" key="2">
    <source>
        <dbReference type="ARBA" id="ARBA00006562"/>
    </source>
</evidence>
<keyword evidence="6" id="KW-0547">Nucleotide-binding</keyword>
<dbReference type="GO" id="GO:0000166">
    <property type="term" value="F:nucleotide binding"/>
    <property type="evidence" value="ECO:0007669"/>
    <property type="project" value="UniProtKB-KW"/>
</dbReference>
<gene>
    <name evidence="9" type="ORF">HETIRDRAFT_68507</name>
</gene>
<keyword evidence="6" id="KW-0479">Metal-binding</keyword>
<organism evidence="9 10">
    <name type="scientific">Heterobasidion irregulare (strain TC 32-1)</name>
    <dbReference type="NCBI Taxonomy" id="747525"/>
    <lineage>
        <taxon>Eukaryota</taxon>
        <taxon>Fungi</taxon>
        <taxon>Dikarya</taxon>
        <taxon>Basidiomycota</taxon>
        <taxon>Agaricomycotina</taxon>
        <taxon>Agaricomycetes</taxon>
        <taxon>Russulales</taxon>
        <taxon>Bondarzewiaceae</taxon>
        <taxon>Heterobasidion</taxon>
        <taxon>Heterobasidion annosum species complex</taxon>
    </lineage>
</organism>
<dbReference type="EMBL" id="KI925457">
    <property type="protein sequence ID" value="ETW83458.1"/>
    <property type="molecule type" value="Genomic_DNA"/>
</dbReference>
<feature type="region of interest" description="Disordered" evidence="7">
    <location>
        <begin position="437"/>
        <end position="461"/>
    </location>
</feature>
<feature type="domain" description="RAI1-like" evidence="8">
    <location>
        <begin position="60"/>
        <end position="415"/>
    </location>
</feature>
<feature type="region of interest" description="Disordered" evidence="7">
    <location>
        <begin position="1"/>
        <end position="54"/>
    </location>
</feature>
<feature type="compositionally biased region" description="Gly residues" evidence="7">
    <location>
        <begin position="437"/>
        <end position="446"/>
    </location>
</feature>
<sequence length="461" mass="50731">MPAKRRISNVAADGPENDSVQRTKSRISSPAPSLPSTPAVSQSLPYPSTSQPAARTVPFQQPLPLLTFSYTPAHELEFTDSGMRYYRDPPRGADLGNAYERWVRRGEEKGRIDSLLRAYAKVRRENTAGMAGVDVGVVSWRGVMTKILTAPYEERDGWELNVMLVDGVLYLEEHVSDARLQEKNDMPANQRRQMYYGYAFESWCTASSPSSPPGWGGDVDTNVQWCSVVKTKIGSTRLVIGGEVDCVRDRACVRSSDAGGYSGKNDTMVELKTSMNIRGAQDEARFEKKLLKFYFQSFLLGVPEIVVGFRTPKGQVTTVQSFKTMQLPRMIRGKPGAWDAQVCLQWGDEFLSWVRGSAGARPGGDAETAGSARARVWRVRFTPRTGVDMALLDRAGVEEVEAGEDRVGFLPGWYWEELLENRAAGARRAERVREGPVGAGNGGVTHGAGTSSSAVRSGWCI</sequence>
<dbReference type="GO" id="GO:0046872">
    <property type="term" value="F:metal ion binding"/>
    <property type="evidence" value="ECO:0007669"/>
    <property type="project" value="UniProtKB-KW"/>
</dbReference>
<proteinExistence type="inferred from homology"/>
<dbReference type="InterPro" id="IPR039039">
    <property type="entry name" value="RAI1-like_fam"/>
</dbReference>
<comment type="similarity">
    <text evidence="2 6">Belongs to the DXO/Dom3Z family.</text>
</comment>
<evidence type="ECO:0000256" key="5">
    <source>
        <dbReference type="ARBA" id="ARBA00048124"/>
    </source>
</evidence>
<evidence type="ECO:0000259" key="8">
    <source>
        <dbReference type="Pfam" id="PF08652"/>
    </source>
</evidence>
<dbReference type="GO" id="GO:0034353">
    <property type="term" value="F:mRNA 5'-diphosphatase activity"/>
    <property type="evidence" value="ECO:0007669"/>
    <property type="project" value="TreeGrafter"/>
</dbReference>
<evidence type="ECO:0000256" key="4">
    <source>
        <dbReference type="ARBA" id="ARBA00044692"/>
    </source>
</evidence>
<dbReference type="InParanoid" id="W4KCG1"/>
<dbReference type="Proteomes" id="UP000030671">
    <property type="component" value="Unassembled WGS sequence"/>
</dbReference>
<comment type="function">
    <text evidence="6">Decapping enzyme for NAD-capped RNAs: specifically hydrolyzes the nicotinamide adenine dinucleotide (NAD) cap from a subset of RNAs by removing the entire NAD moiety from the 5'-end of an NAD-capped RNA.</text>
</comment>
<dbReference type="EC" id="3.6.1.-" evidence="6"/>
<keyword evidence="6" id="KW-0378">Hydrolase</keyword>
<dbReference type="FunCoup" id="W4KCG1">
    <property type="interactions" value="240"/>
</dbReference>
<reference evidence="9 10" key="1">
    <citation type="journal article" date="2012" name="New Phytol.">
        <title>Insight into trade-off between wood decay and parasitism from the genome of a fungal forest pathogen.</title>
        <authorList>
            <person name="Olson A."/>
            <person name="Aerts A."/>
            <person name="Asiegbu F."/>
            <person name="Belbahri L."/>
            <person name="Bouzid O."/>
            <person name="Broberg A."/>
            <person name="Canback B."/>
            <person name="Coutinho P.M."/>
            <person name="Cullen D."/>
            <person name="Dalman K."/>
            <person name="Deflorio G."/>
            <person name="van Diepen L.T."/>
            <person name="Dunand C."/>
            <person name="Duplessis S."/>
            <person name="Durling M."/>
            <person name="Gonthier P."/>
            <person name="Grimwood J."/>
            <person name="Fossdal C.G."/>
            <person name="Hansson D."/>
            <person name="Henrissat B."/>
            <person name="Hietala A."/>
            <person name="Himmelstrand K."/>
            <person name="Hoffmeister D."/>
            <person name="Hogberg N."/>
            <person name="James T.Y."/>
            <person name="Karlsson M."/>
            <person name="Kohler A."/>
            <person name="Kues U."/>
            <person name="Lee Y.H."/>
            <person name="Lin Y.C."/>
            <person name="Lind M."/>
            <person name="Lindquist E."/>
            <person name="Lombard V."/>
            <person name="Lucas S."/>
            <person name="Lunden K."/>
            <person name="Morin E."/>
            <person name="Murat C."/>
            <person name="Park J."/>
            <person name="Raffaello T."/>
            <person name="Rouze P."/>
            <person name="Salamov A."/>
            <person name="Schmutz J."/>
            <person name="Solheim H."/>
            <person name="Stahlberg J."/>
            <person name="Velez H."/>
            <person name="de Vries R.P."/>
            <person name="Wiebenga A."/>
            <person name="Woodward S."/>
            <person name="Yakovlev I."/>
            <person name="Garbelotto M."/>
            <person name="Martin F."/>
            <person name="Grigoriev I.V."/>
            <person name="Stenlid J."/>
        </authorList>
    </citation>
    <scope>NUCLEOTIDE SEQUENCE [LARGE SCALE GENOMIC DNA]</scope>
    <source>
        <strain evidence="9 10">TC 32-1</strain>
    </source>
</reference>
<dbReference type="STRING" id="747525.W4KCG1"/>
<evidence type="ECO:0000256" key="7">
    <source>
        <dbReference type="SAM" id="MobiDB-lite"/>
    </source>
</evidence>
<dbReference type="GO" id="GO:0110155">
    <property type="term" value="P:NAD-cap decapping"/>
    <property type="evidence" value="ECO:0007669"/>
    <property type="project" value="TreeGrafter"/>
</dbReference>
<dbReference type="GO" id="GO:0005634">
    <property type="term" value="C:nucleus"/>
    <property type="evidence" value="ECO:0007669"/>
    <property type="project" value="UniProtKB-SubCell"/>
</dbReference>
<evidence type="ECO:0000256" key="3">
    <source>
        <dbReference type="ARBA" id="ARBA00044676"/>
    </source>
</evidence>
<dbReference type="HOGENOM" id="CLU_024877_1_2_1"/>
<feature type="compositionally biased region" description="Polar residues" evidence="7">
    <location>
        <begin position="42"/>
        <end position="53"/>
    </location>
</feature>
<dbReference type="eggNOG" id="KOG1982">
    <property type="taxonomic scope" value="Eukaryota"/>
</dbReference>
<dbReference type="PANTHER" id="PTHR12395">
    <property type="entry name" value="DOM-3 RELATED"/>
    <property type="match status" value="1"/>
</dbReference>
<dbReference type="KEGG" id="hir:HETIRDRAFT_68507"/>
<comment type="cofactor">
    <cofactor evidence="1 6">
        <name>a divalent metal cation</name>
        <dbReference type="ChEBI" id="CHEBI:60240"/>
    </cofactor>
</comment>